<keyword evidence="3" id="KW-1185">Reference proteome</keyword>
<feature type="transmembrane region" description="Helical" evidence="1">
    <location>
        <begin position="27"/>
        <end position="51"/>
    </location>
</feature>
<sequence length="152" mass="16335" precursor="true">MFKAQAINDRLVSGVIAGMAGALAQNLYALVAKLLGLTDIIYVDIAAAVLFHRNYPGWVASVVGLAGHLAVDSIWGVCYALIIEAGSSRHLYFKGAVFGMAIWFLIRVIGVQVFELPVFTGTSPVDALVYFFGGILFGLTISYVLRLLQASH</sequence>
<keyword evidence="1" id="KW-0812">Transmembrane</keyword>
<keyword evidence="1" id="KW-1133">Transmembrane helix</keyword>
<feature type="transmembrane region" description="Helical" evidence="1">
    <location>
        <begin position="95"/>
        <end position="115"/>
    </location>
</feature>
<evidence type="ECO:0000256" key="1">
    <source>
        <dbReference type="SAM" id="Phobius"/>
    </source>
</evidence>
<gene>
    <name evidence="2" type="ordered locus">TherJR_0788</name>
</gene>
<reference evidence="2 3" key="1">
    <citation type="submission" date="2010-05" db="EMBL/GenBank/DDBJ databases">
        <title>Complete sequence of Thermincola sp. JR.</title>
        <authorList>
            <consortium name="US DOE Joint Genome Institute"/>
            <person name="Lucas S."/>
            <person name="Copeland A."/>
            <person name="Lapidus A."/>
            <person name="Cheng J.-F."/>
            <person name="Bruce D."/>
            <person name="Goodwin L."/>
            <person name="Pitluck S."/>
            <person name="Chertkov O."/>
            <person name="Detter J.C."/>
            <person name="Han C."/>
            <person name="Tapia R."/>
            <person name="Land M."/>
            <person name="Hauser L."/>
            <person name="Kyrpides N."/>
            <person name="Mikhailova N."/>
            <person name="Hazen T.C."/>
            <person name="Woyke T."/>
        </authorList>
    </citation>
    <scope>NUCLEOTIDE SEQUENCE [LARGE SCALE GENOMIC DNA]</scope>
    <source>
        <strain evidence="2 3">JR</strain>
    </source>
</reference>
<dbReference type="STRING" id="635013.TherJR_0788"/>
<name>D5XCM9_THEPJ</name>
<protein>
    <submittedName>
        <fullName evidence="2">Uncharacterized protein</fullName>
    </submittedName>
</protein>
<evidence type="ECO:0000313" key="3">
    <source>
        <dbReference type="Proteomes" id="UP000002377"/>
    </source>
</evidence>
<accession>D5XCM9</accession>
<dbReference type="EMBL" id="CP002028">
    <property type="protein sequence ID" value="ADG81655.1"/>
    <property type="molecule type" value="Genomic_DNA"/>
</dbReference>
<dbReference type="Proteomes" id="UP000002377">
    <property type="component" value="Chromosome"/>
</dbReference>
<dbReference type="AlphaFoldDB" id="D5XCM9"/>
<dbReference type="eggNOG" id="ENOG502ZU12">
    <property type="taxonomic scope" value="Bacteria"/>
</dbReference>
<organism evidence="2 3">
    <name type="scientific">Thermincola potens (strain JR)</name>
    <dbReference type="NCBI Taxonomy" id="635013"/>
    <lineage>
        <taxon>Bacteria</taxon>
        <taxon>Bacillati</taxon>
        <taxon>Bacillota</taxon>
        <taxon>Clostridia</taxon>
        <taxon>Eubacteriales</taxon>
        <taxon>Thermincolaceae</taxon>
        <taxon>Thermincola</taxon>
    </lineage>
</organism>
<dbReference type="HOGENOM" id="CLU_1721496_0_0_9"/>
<feature type="transmembrane region" description="Helical" evidence="1">
    <location>
        <begin position="57"/>
        <end position="83"/>
    </location>
</feature>
<dbReference type="KEGG" id="tjr:TherJR_0788"/>
<dbReference type="RefSeq" id="WP_013119676.1">
    <property type="nucleotide sequence ID" value="NC_014152.1"/>
</dbReference>
<proteinExistence type="predicted"/>
<feature type="transmembrane region" description="Helical" evidence="1">
    <location>
        <begin position="127"/>
        <end position="148"/>
    </location>
</feature>
<keyword evidence="1" id="KW-0472">Membrane</keyword>
<evidence type="ECO:0000313" key="2">
    <source>
        <dbReference type="EMBL" id="ADG81655.1"/>
    </source>
</evidence>